<dbReference type="CDD" id="cd00112">
    <property type="entry name" value="LDLa"/>
    <property type="match status" value="1"/>
</dbReference>
<dbReference type="Gene3D" id="2.70.170.10">
    <property type="entry name" value="Neurotransmitter-gated ion-channel ligand-binding domain"/>
    <property type="match status" value="1"/>
</dbReference>
<dbReference type="InterPro" id="IPR036734">
    <property type="entry name" value="Neur_chan_lig-bd_sf"/>
</dbReference>
<reference evidence="4" key="3">
    <citation type="submission" date="2019-06" db="EMBL/GenBank/DDBJ databases">
        <authorList>
            <person name="Poynton C."/>
            <person name="Hasenbein S."/>
            <person name="Benoit J.B."/>
            <person name="Sepulveda M.S."/>
            <person name="Poelchau M.F."/>
            <person name="Murali S.C."/>
            <person name="Chen S."/>
            <person name="Glastad K.M."/>
            <person name="Werren J.H."/>
            <person name="Vineis J.H."/>
            <person name="Bowen J.L."/>
            <person name="Friedrich M."/>
            <person name="Jones J."/>
            <person name="Robertson H.M."/>
            <person name="Feyereisen R."/>
            <person name="Mechler-Hickson A."/>
            <person name="Mathers N."/>
            <person name="Lee C.E."/>
            <person name="Colbourne J.K."/>
            <person name="Biales A."/>
            <person name="Johnston J.S."/>
            <person name="Wellborn G.A."/>
            <person name="Rosendale A.J."/>
            <person name="Cridge A.G."/>
            <person name="Munoz-Torres M.C."/>
            <person name="Bain P.A."/>
            <person name="Manny A.R."/>
            <person name="Major K.M."/>
            <person name="Lambert F.N."/>
            <person name="Vulpe C.D."/>
            <person name="Tuck P."/>
            <person name="Blalock B.J."/>
            <person name="Lin Y.-Y."/>
            <person name="Smith M.E."/>
            <person name="Ochoa-Acuna H."/>
            <person name="Chen M.-J.M."/>
            <person name="Childers C.P."/>
            <person name="Qu J."/>
            <person name="Dugan S."/>
            <person name="Lee S.L."/>
            <person name="Chao H."/>
            <person name="Dinh H."/>
            <person name="Han Y."/>
            <person name="Doddapaneni H."/>
            <person name="Worley K.C."/>
            <person name="Muzny D.M."/>
            <person name="Gibbs R.A."/>
            <person name="Richards S."/>
        </authorList>
    </citation>
    <scope>NUCLEOTIDE SEQUENCE</scope>
    <source>
        <strain evidence="4">HAZT.00-mixed</strain>
        <tissue evidence="4">Whole organism</tissue>
    </source>
</reference>
<feature type="disulfide bond" evidence="2">
    <location>
        <begin position="150"/>
        <end position="165"/>
    </location>
</feature>
<feature type="disulfide bond" evidence="2">
    <location>
        <begin position="138"/>
        <end position="156"/>
    </location>
</feature>
<evidence type="ECO:0000256" key="1">
    <source>
        <dbReference type="ARBA" id="ARBA00023157"/>
    </source>
</evidence>
<dbReference type="Gene3D" id="4.10.400.10">
    <property type="entry name" value="Low-density Lipoprotein Receptor"/>
    <property type="match status" value="1"/>
</dbReference>
<dbReference type="InterPro" id="IPR036055">
    <property type="entry name" value="LDL_receptor-like_sf"/>
</dbReference>
<dbReference type="Proteomes" id="UP000711488">
    <property type="component" value="Unassembled WGS sequence"/>
</dbReference>
<reference evidence="4" key="2">
    <citation type="journal article" date="2018" name="Environ. Sci. Technol.">
        <title>The Toxicogenome of Hyalella azteca: A Model for Sediment Ecotoxicology and Evolutionary Toxicology.</title>
        <authorList>
            <person name="Poynton H.C."/>
            <person name="Hasenbein S."/>
            <person name="Benoit J.B."/>
            <person name="Sepulveda M.S."/>
            <person name="Poelchau M.F."/>
            <person name="Hughes D.S.T."/>
            <person name="Murali S.C."/>
            <person name="Chen S."/>
            <person name="Glastad K.M."/>
            <person name="Goodisman M.A.D."/>
            <person name="Werren J.H."/>
            <person name="Vineis J.H."/>
            <person name="Bowen J.L."/>
            <person name="Friedrich M."/>
            <person name="Jones J."/>
            <person name="Robertson H.M."/>
            <person name="Feyereisen R."/>
            <person name="Mechler-Hickson A."/>
            <person name="Mathers N."/>
            <person name="Lee C.E."/>
            <person name="Colbourne J.K."/>
            <person name="Biales A."/>
            <person name="Johnston J.S."/>
            <person name="Wellborn G.A."/>
            <person name="Rosendale A.J."/>
            <person name="Cridge A.G."/>
            <person name="Munoz-Torres M.C."/>
            <person name="Bain P.A."/>
            <person name="Manny A.R."/>
            <person name="Major K.M."/>
            <person name="Lambert F.N."/>
            <person name="Vulpe C.D."/>
            <person name="Tuck P."/>
            <person name="Blalock B.J."/>
            <person name="Lin Y.Y."/>
            <person name="Smith M.E."/>
            <person name="Ochoa-Acuna H."/>
            <person name="Chen M.M."/>
            <person name="Childers C.P."/>
            <person name="Qu J."/>
            <person name="Dugan S."/>
            <person name="Lee S.L."/>
            <person name="Chao H."/>
            <person name="Dinh H."/>
            <person name="Han Y."/>
            <person name="Doddapaneni H."/>
            <person name="Worley K.C."/>
            <person name="Muzny D.M."/>
            <person name="Gibbs R.A."/>
            <person name="Richards S."/>
        </authorList>
    </citation>
    <scope>NUCLEOTIDE SEQUENCE</scope>
    <source>
        <strain evidence="4">HAZT.00-mixed</strain>
        <tissue evidence="4">Whole organism</tissue>
    </source>
</reference>
<dbReference type="Pfam" id="PF02931">
    <property type="entry name" value="Neur_chan_LBD"/>
    <property type="match status" value="1"/>
</dbReference>
<evidence type="ECO:0000256" key="2">
    <source>
        <dbReference type="PROSITE-ProRule" id="PRU00124"/>
    </source>
</evidence>
<dbReference type="SUPFAM" id="SSF57424">
    <property type="entry name" value="LDL receptor-like module"/>
    <property type="match status" value="1"/>
</dbReference>
<dbReference type="InterPro" id="IPR006202">
    <property type="entry name" value="Neur_chan_lig-bd"/>
</dbReference>
<dbReference type="InterPro" id="IPR002172">
    <property type="entry name" value="LDrepeatLR_classA_rpt"/>
</dbReference>
<dbReference type="Pfam" id="PF00057">
    <property type="entry name" value="Ldl_recept_a"/>
    <property type="match status" value="1"/>
</dbReference>
<dbReference type="SUPFAM" id="SSF63712">
    <property type="entry name" value="Nicotinic receptor ligand binding domain-like"/>
    <property type="match status" value="1"/>
</dbReference>
<dbReference type="EMBL" id="JQDR03010761">
    <property type="protein sequence ID" value="KAA0193772.1"/>
    <property type="molecule type" value="Genomic_DNA"/>
</dbReference>
<dbReference type="AlphaFoldDB" id="A0A6A0GZG6"/>
<feature type="domain" description="Neurotransmitter-gated ion-channel ligand-binding" evidence="3">
    <location>
        <begin position="172"/>
        <end position="324"/>
    </location>
</feature>
<evidence type="ECO:0000313" key="4">
    <source>
        <dbReference type="EMBL" id="KAA0193772.1"/>
    </source>
</evidence>
<dbReference type="InterPro" id="IPR023415">
    <property type="entry name" value="LDLR_class-A_CS"/>
</dbReference>
<dbReference type="GO" id="GO:0005230">
    <property type="term" value="F:extracellular ligand-gated monoatomic ion channel activity"/>
    <property type="evidence" value="ECO:0007669"/>
    <property type="project" value="InterPro"/>
</dbReference>
<evidence type="ECO:0000259" key="3">
    <source>
        <dbReference type="Pfam" id="PF02931"/>
    </source>
</evidence>
<comment type="caution">
    <text evidence="4">The sequence shown here is derived from an EMBL/GenBank/DDBJ whole genome shotgun (WGS) entry which is preliminary data.</text>
</comment>
<dbReference type="PROSITE" id="PS01209">
    <property type="entry name" value="LDLRA_1"/>
    <property type="match status" value="1"/>
</dbReference>
<dbReference type="SMART" id="SM00192">
    <property type="entry name" value="LDLa"/>
    <property type="match status" value="1"/>
</dbReference>
<reference evidence="4" key="1">
    <citation type="submission" date="2014-08" db="EMBL/GenBank/DDBJ databases">
        <authorList>
            <person name="Murali S."/>
            <person name="Richards S."/>
            <person name="Bandaranaike D."/>
            <person name="Bellair M."/>
            <person name="Blankenburg K."/>
            <person name="Chao H."/>
            <person name="Dinh H."/>
            <person name="Doddapaneni H."/>
            <person name="Dugan-Rocha S."/>
            <person name="Elkadiri S."/>
            <person name="Gnanaolivu R."/>
            <person name="Hughes D."/>
            <person name="Lee S."/>
            <person name="Li M."/>
            <person name="Ming W."/>
            <person name="Munidasa M."/>
            <person name="Muniz J."/>
            <person name="Nguyen L."/>
            <person name="Osuji N."/>
            <person name="Pu L.-L."/>
            <person name="Puazo M."/>
            <person name="Skinner E."/>
            <person name="Qu C."/>
            <person name="Quiroz J."/>
            <person name="Raj R."/>
            <person name="Weissenberger G."/>
            <person name="Xin Y."/>
            <person name="Zou X."/>
            <person name="Han Y."/>
            <person name="Worley K."/>
            <person name="Muzny D."/>
            <person name="Gibbs R."/>
        </authorList>
    </citation>
    <scope>NUCLEOTIDE SEQUENCE</scope>
    <source>
        <strain evidence="4">HAZT.00-mixed</strain>
        <tissue evidence="4">Whole organism</tissue>
    </source>
</reference>
<sequence>MLYGPGFDGLWSDIACLDSYKFCMFCEFKKYTTMYLKGALLCENSPFNNQYLLYESVNNRPSLAGYLHSDIFWNNETKEWTLTSRKTPDALALYKPDEPSDYPFGKKMWQVESPICGYSKGEKVLLTLSACSSGKYSCDDGSCIDLSKRCDLRVDCRDNSDEAGCSLLSIPTGYSTTIPPPPRVRSDPLPVNISVYISSFPVIKTEELSFEAHLKLLITWQDSRLDFLNLKKERSLNLLPPDDVTKIWTPLVFFFNANGNLFSNLEKGSRIELIAGGSARPGGPDTATEVNIFSGNEGAVAMSQLYNAVYSCDFDLLMFPFDAQVS</sequence>
<keyword evidence="1 2" id="KW-1015">Disulfide bond</keyword>
<feature type="disulfide bond" evidence="2">
    <location>
        <begin position="131"/>
        <end position="143"/>
    </location>
</feature>
<name>A0A6A0GZG6_HYAAZ</name>
<accession>A0A6A0GZG6</accession>
<dbReference type="GO" id="GO:0016020">
    <property type="term" value="C:membrane"/>
    <property type="evidence" value="ECO:0007669"/>
    <property type="project" value="InterPro"/>
</dbReference>
<dbReference type="PROSITE" id="PS50068">
    <property type="entry name" value="LDLRA_2"/>
    <property type="match status" value="1"/>
</dbReference>
<organism evidence="4">
    <name type="scientific">Hyalella azteca</name>
    <name type="common">Amphipod</name>
    <dbReference type="NCBI Taxonomy" id="294128"/>
    <lineage>
        <taxon>Eukaryota</taxon>
        <taxon>Metazoa</taxon>
        <taxon>Ecdysozoa</taxon>
        <taxon>Arthropoda</taxon>
        <taxon>Crustacea</taxon>
        <taxon>Multicrustacea</taxon>
        <taxon>Malacostraca</taxon>
        <taxon>Eumalacostraca</taxon>
        <taxon>Peracarida</taxon>
        <taxon>Amphipoda</taxon>
        <taxon>Senticaudata</taxon>
        <taxon>Talitrida</taxon>
        <taxon>Talitroidea</taxon>
        <taxon>Hyalellidae</taxon>
        <taxon>Hyalella</taxon>
    </lineage>
</organism>
<proteinExistence type="predicted"/>
<protein>
    <recommendedName>
        <fullName evidence="3">Neurotransmitter-gated ion-channel ligand-binding domain-containing protein</fullName>
    </recommendedName>
</protein>
<gene>
    <name evidence="4" type="ORF">HAZT_HAZT006106</name>
</gene>